<comment type="caution">
    <text evidence="1">The sequence shown here is derived from an EMBL/GenBank/DDBJ whole genome shotgun (WGS) entry which is preliminary data.</text>
</comment>
<gene>
    <name evidence="1" type="ORF">CK510_12185</name>
</gene>
<organism evidence="1 2">
    <name type="scientific">Brunnivagina elsteri CCALA 953</name>
    <dbReference type="NCBI Taxonomy" id="987040"/>
    <lineage>
        <taxon>Bacteria</taxon>
        <taxon>Bacillati</taxon>
        <taxon>Cyanobacteriota</taxon>
        <taxon>Cyanophyceae</taxon>
        <taxon>Nostocales</taxon>
        <taxon>Calotrichaceae</taxon>
        <taxon>Brunnivagina</taxon>
    </lineage>
</organism>
<proteinExistence type="predicted"/>
<name>A0A2A2TK43_9CYAN</name>
<dbReference type="OrthoDB" id="511267at2"/>
<evidence type="ECO:0000313" key="1">
    <source>
        <dbReference type="EMBL" id="PAX54599.1"/>
    </source>
</evidence>
<evidence type="ECO:0008006" key="3">
    <source>
        <dbReference type="Google" id="ProtNLM"/>
    </source>
</evidence>
<dbReference type="SUPFAM" id="SSF48452">
    <property type="entry name" value="TPR-like"/>
    <property type="match status" value="1"/>
</dbReference>
<dbReference type="RefSeq" id="WP_095721958.1">
    <property type="nucleotide sequence ID" value="NZ_NTFS01000112.1"/>
</dbReference>
<evidence type="ECO:0000313" key="2">
    <source>
        <dbReference type="Proteomes" id="UP000218238"/>
    </source>
</evidence>
<sequence length="156" mass="18045">MLSWFQVPEDVKQLLILAADNWQNTSVSEEYLNQALAKTDDSIDVLVAAYRYFYYKNNYQMALQTASKVINKVKSTENLPDNWEQCKPILLNRREDEKIRLYLTAYAAYGLVLAKLGDIEQAKTICMQIKEVDIKNEFQSASILLDILTRPPEEDD</sequence>
<dbReference type="Proteomes" id="UP000218238">
    <property type="component" value="Unassembled WGS sequence"/>
</dbReference>
<accession>A0A2A2TK43</accession>
<dbReference type="EMBL" id="NTFS01000112">
    <property type="protein sequence ID" value="PAX54599.1"/>
    <property type="molecule type" value="Genomic_DNA"/>
</dbReference>
<keyword evidence="2" id="KW-1185">Reference proteome</keyword>
<protein>
    <recommendedName>
        <fullName evidence="3">Tetratricopeptide repeat protein</fullName>
    </recommendedName>
</protein>
<dbReference type="AlphaFoldDB" id="A0A2A2TK43"/>
<dbReference type="InterPro" id="IPR011990">
    <property type="entry name" value="TPR-like_helical_dom_sf"/>
</dbReference>
<dbReference type="Gene3D" id="1.25.40.10">
    <property type="entry name" value="Tetratricopeptide repeat domain"/>
    <property type="match status" value="1"/>
</dbReference>
<reference evidence="1 2" key="1">
    <citation type="submission" date="2017-08" db="EMBL/GenBank/DDBJ databases">
        <title>Draft genome sequence of filamentous cyanobacterium Calothrix elsteri CCALA 953.</title>
        <authorList>
            <person name="Gagunashvili A.N."/>
            <person name="Elster J."/>
            <person name="Andresson O.S."/>
        </authorList>
    </citation>
    <scope>NUCLEOTIDE SEQUENCE [LARGE SCALE GENOMIC DNA]</scope>
    <source>
        <strain evidence="1 2">CCALA 953</strain>
    </source>
</reference>